<protein>
    <recommendedName>
        <fullName evidence="1">FBD domain-containing protein</fullName>
    </recommendedName>
</protein>
<keyword evidence="3" id="KW-1185">Reference proteome</keyword>
<dbReference type="PANTHER" id="PTHR31900">
    <property type="entry name" value="F-BOX/RNI SUPERFAMILY PROTEIN-RELATED"/>
    <property type="match status" value="1"/>
</dbReference>
<dbReference type="InterPro" id="IPR050232">
    <property type="entry name" value="FBL13/AtMIF1-like"/>
</dbReference>
<dbReference type="STRING" id="109376.A0A0D3CCN8"/>
<dbReference type="RefSeq" id="XP_013587258.1">
    <property type="nucleotide sequence ID" value="XM_013731804.1"/>
</dbReference>
<dbReference type="OrthoDB" id="1081060at2759"/>
<dbReference type="GeneID" id="106295815"/>
<feature type="domain" description="FBD" evidence="1">
    <location>
        <begin position="368"/>
        <end position="442"/>
    </location>
</feature>
<dbReference type="AlphaFoldDB" id="A0A0D3CCN8"/>
<evidence type="ECO:0000259" key="1">
    <source>
        <dbReference type="SMART" id="SM00579"/>
    </source>
</evidence>
<dbReference type="InterPro" id="IPR055411">
    <property type="entry name" value="LRR_FXL15/At3g58940/PEG3-like"/>
</dbReference>
<reference evidence="2" key="2">
    <citation type="submission" date="2015-03" db="UniProtKB">
        <authorList>
            <consortium name="EnsemblPlants"/>
        </authorList>
    </citation>
    <scope>IDENTIFICATION</scope>
</reference>
<evidence type="ECO:0000313" key="3">
    <source>
        <dbReference type="Proteomes" id="UP000032141"/>
    </source>
</evidence>
<dbReference type="Gene3D" id="3.80.10.10">
    <property type="entry name" value="Ribonuclease Inhibitor"/>
    <property type="match status" value="1"/>
</dbReference>
<dbReference type="SUPFAM" id="SSF81383">
    <property type="entry name" value="F-box domain"/>
    <property type="match status" value="1"/>
</dbReference>
<dbReference type="InterPro" id="IPR036047">
    <property type="entry name" value="F-box-like_dom_sf"/>
</dbReference>
<dbReference type="Proteomes" id="UP000032141">
    <property type="component" value="Chromosome C5"/>
</dbReference>
<dbReference type="KEGG" id="boe:106295815"/>
<dbReference type="Pfam" id="PF00646">
    <property type="entry name" value="F-box"/>
    <property type="match status" value="1"/>
</dbReference>
<dbReference type="HOGENOM" id="CLU_010721_1_2_1"/>
<dbReference type="InterPro" id="IPR032675">
    <property type="entry name" value="LRR_dom_sf"/>
</dbReference>
<proteinExistence type="predicted"/>
<reference evidence="2 3" key="1">
    <citation type="journal article" date="2014" name="Genome Biol.">
        <title>Transcriptome and methylome profiling reveals relics of genome dominance in the mesopolyploid Brassica oleracea.</title>
        <authorList>
            <person name="Parkin I.A."/>
            <person name="Koh C."/>
            <person name="Tang H."/>
            <person name="Robinson S.J."/>
            <person name="Kagale S."/>
            <person name="Clarke W.E."/>
            <person name="Town C.D."/>
            <person name="Nixon J."/>
            <person name="Krishnakumar V."/>
            <person name="Bidwell S.L."/>
            <person name="Denoeud F."/>
            <person name="Belcram H."/>
            <person name="Links M.G."/>
            <person name="Just J."/>
            <person name="Clarke C."/>
            <person name="Bender T."/>
            <person name="Huebert T."/>
            <person name="Mason A.S."/>
            <person name="Pires J.C."/>
            <person name="Barker G."/>
            <person name="Moore J."/>
            <person name="Walley P.G."/>
            <person name="Manoli S."/>
            <person name="Batley J."/>
            <person name="Edwards D."/>
            <person name="Nelson M.N."/>
            <person name="Wang X."/>
            <person name="Paterson A.H."/>
            <person name="King G."/>
            <person name="Bancroft I."/>
            <person name="Chalhoub B."/>
            <person name="Sharpe A.G."/>
        </authorList>
    </citation>
    <scope>NUCLEOTIDE SEQUENCE</scope>
    <source>
        <strain evidence="2 3">cv. TO1000</strain>
    </source>
</reference>
<dbReference type="Gramene" id="Bo5g039410.1">
    <property type="protein sequence ID" value="Bo5g039410.1"/>
    <property type="gene ID" value="Bo5g039410"/>
</dbReference>
<evidence type="ECO:0000313" key="2">
    <source>
        <dbReference type="EnsemblPlants" id="Bo5g039410.1"/>
    </source>
</evidence>
<dbReference type="Pfam" id="PF08387">
    <property type="entry name" value="FBD"/>
    <property type="match status" value="1"/>
</dbReference>
<dbReference type="Pfam" id="PF24758">
    <property type="entry name" value="LRR_At5g56370"/>
    <property type="match status" value="1"/>
</dbReference>
<dbReference type="PANTHER" id="PTHR31900:SF34">
    <property type="entry name" value="EMB|CAB62440.1-RELATED"/>
    <property type="match status" value="1"/>
</dbReference>
<dbReference type="SUPFAM" id="SSF52058">
    <property type="entry name" value="L domain-like"/>
    <property type="match status" value="1"/>
</dbReference>
<accession>A0A0D3CCN8</accession>
<dbReference type="InterPro" id="IPR006566">
    <property type="entry name" value="FBD"/>
</dbReference>
<dbReference type="EnsemblPlants" id="Bo5g039410.1">
    <property type="protein sequence ID" value="Bo5g039410.1"/>
    <property type="gene ID" value="Bo5g039410"/>
</dbReference>
<sequence length="460" mass="52333">MANKAATCQEIKEKVCEDRISVLPDALLVQILLLLPIKEAVATSILSKPWRCIWTLMPKLVCKDTKHTNSKSVWWFFEQSLQLHKSPILEHLEVKLGSRCPADVDVGKLILKAVERNIRLLDFNLKWSAKPISLPKTLYTCKTLKKLILSNKILIELPFEVFLPSLIKLELFNVAYKDEGSLIRLLSSCPVLKTLIVVREKNDNVIKFSVKVPSLNSLVYINNNDDDGVCGCGCSSSSSSGSLIIDSPQLKYLRVNDFSEDGCSIESMSPNLTMARVDVGSPPNENFLTYLSSVKFLHMTWIDETEVFCSCVNYSQLIECMLRPCRAEYWVESVMLLLDNSPNLKVLMIDTKGIGESDDLRRWSYVPECLSSQLEILEWKKYGGTRDEKQLLEYILASSKCLKRAGISMRYSKDCNDKMKKKLRKELKSMPRASVSSELLFPAKFKWRSSVAQHCLFDLF</sequence>
<name>A0A0D3CCN8_BRAOL</name>
<dbReference type="SMART" id="SM00579">
    <property type="entry name" value="FBD"/>
    <property type="match status" value="1"/>
</dbReference>
<dbReference type="OMA" id="WVESVML"/>
<organism evidence="2 3">
    <name type="scientific">Brassica oleracea var. oleracea</name>
    <dbReference type="NCBI Taxonomy" id="109376"/>
    <lineage>
        <taxon>Eukaryota</taxon>
        <taxon>Viridiplantae</taxon>
        <taxon>Streptophyta</taxon>
        <taxon>Embryophyta</taxon>
        <taxon>Tracheophyta</taxon>
        <taxon>Spermatophyta</taxon>
        <taxon>Magnoliopsida</taxon>
        <taxon>eudicotyledons</taxon>
        <taxon>Gunneridae</taxon>
        <taxon>Pentapetalae</taxon>
        <taxon>rosids</taxon>
        <taxon>malvids</taxon>
        <taxon>Brassicales</taxon>
        <taxon>Brassicaceae</taxon>
        <taxon>Brassiceae</taxon>
        <taxon>Brassica</taxon>
    </lineage>
</organism>
<dbReference type="InterPro" id="IPR001810">
    <property type="entry name" value="F-box_dom"/>
</dbReference>